<keyword evidence="9" id="KW-1185">Reference proteome</keyword>
<evidence type="ECO:0000259" key="6">
    <source>
        <dbReference type="PROSITE" id="PS50111"/>
    </source>
</evidence>
<feature type="compositionally biased region" description="Low complexity" evidence="5">
    <location>
        <begin position="549"/>
        <end position="575"/>
    </location>
</feature>
<dbReference type="Pfam" id="PF12729">
    <property type="entry name" value="4HB_MCP_1"/>
    <property type="match status" value="1"/>
</dbReference>
<feature type="domain" description="Methyl-accepting transducer" evidence="6">
    <location>
        <begin position="274"/>
        <end position="503"/>
    </location>
</feature>
<evidence type="ECO:0000256" key="1">
    <source>
        <dbReference type="ARBA" id="ARBA00004370"/>
    </source>
</evidence>
<sequence length="583" mass="61223">MLAKLKIGPRLGLAFGLLVVLMIAMSITAATQTHSIAGNVRYFTTNIVPSLTTMNEARGYLSDRRILEYRHLSTGDLAEKEQIQARIAGVDKSLDESLARYFREDISDDTDRRNTEAFKAAVETYRRLWPDIEAMSRASAGDASLEDRASKLMLGDSAQAFTAADRAGKAWIAHMVELASRGAVTASEDETLATRLLFVGGLFGTLLGIGAAVLMTRSVVRPLREAVDAANRVAAGDLTQRIEVRRYDETGEMLAALARMQESLVATVGSVRRNAESVATASAQIALGNQDLSQRTEEQASALQQTAATMSELGETVRHNADNAQQADQLARSASDAASRGGEVVAQVVTTMKDINDSSRRIADIIGTIDGIAFQTNILALNAAVEAARAGEQGRGFAVVAGEVRNLAQRSATAAREIKGLITHSVEQVEQGSTLVDQAGARMDEIVASIRRVSDIVGEISSASGEQSRGVGQVAEAVTQMDQVTQQNAALVEESASAADSLRQQAGLLVEAVSVFRVDAAAAVPRHAPVPAAVAPVSAPVAPPVALAPAARPAPASKPAKAAPAPAPAAATAPAADDDWTSF</sequence>
<evidence type="ECO:0000256" key="4">
    <source>
        <dbReference type="PROSITE-ProRule" id="PRU00284"/>
    </source>
</evidence>
<dbReference type="CDD" id="cd06225">
    <property type="entry name" value="HAMP"/>
    <property type="match status" value="1"/>
</dbReference>
<dbReference type="PROSITE" id="PS50111">
    <property type="entry name" value="CHEMOTAXIS_TRANSDUC_2"/>
    <property type="match status" value="1"/>
</dbReference>
<dbReference type="PATRIC" id="fig|983917.3.peg.2606"/>
<dbReference type="CDD" id="cd11386">
    <property type="entry name" value="MCP_signal"/>
    <property type="match status" value="1"/>
</dbReference>
<dbReference type="Pfam" id="PF00015">
    <property type="entry name" value="MCPsignal"/>
    <property type="match status" value="1"/>
</dbReference>
<dbReference type="STRING" id="983917.RGE_26800"/>
<reference evidence="8 9" key="1">
    <citation type="journal article" date="2012" name="J. Bacteriol.">
        <title>Complete genome sequence of phototrophic betaproteobacterium Rubrivivax gelatinosus IL144.</title>
        <authorList>
            <person name="Nagashima S."/>
            <person name="Kamimura A."/>
            <person name="Shimizu T."/>
            <person name="Nakamura-isaki S."/>
            <person name="Aono E."/>
            <person name="Sakamoto K."/>
            <person name="Ichikawa N."/>
            <person name="Nakazawa H."/>
            <person name="Sekine M."/>
            <person name="Yamazaki S."/>
            <person name="Fujita N."/>
            <person name="Shimada K."/>
            <person name="Hanada S."/>
            <person name="Nagashima K.V.P."/>
        </authorList>
    </citation>
    <scope>NUCLEOTIDE SEQUENCE [LARGE SCALE GENOMIC DNA]</scope>
    <source>
        <strain evidence="9">NBRC 100245 / IL144</strain>
    </source>
</reference>
<dbReference type="SUPFAM" id="SSF58104">
    <property type="entry name" value="Methyl-accepting chemotaxis protein (MCP) signaling domain"/>
    <property type="match status" value="1"/>
</dbReference>
<accession>I0HSN2</accession>
<keyword evidence="2" id="KW-0488">Methylation</keyword>
<dbReference type="Proteomes" id="UP000007883">
    <property type="component" value="Chromosome"/>
</dbReference>
<dbReference type="PANTHER" id="PTHR43531:SF14">
    <property type="entry name" value="METHYL-ACCEPTING CHEMOTAXIS PROTEIN I-RELATED"/>
    <property type="match status" value="1"/>
</dbReference>
<dbReference type="AlphaFoldDB" id="I0HSN2"/>
<dbReference type="HOGENOM" id="CLU_000445_107_16_4"/>
<dbReference type="GO" id="GO:0004888">
    <property type="term" value="F:transmembrane signaling receptor activity"/>
    <property type="evidence" value="ECO:0007669"/>
    <property type="project" value="TreeGrafter"/>
</dbReference>
<feature type="domain" description="HAMP" evidence="7">
    <location>
        <begin position="217"/>
        <end position="269"/>
    </location>
</feature>
<dbReference type="InterPro" id="IPR051310">
    <property type="entry name" value="MCP_chemotaxis"/>
</dbReference>
<evidence type="ECO:0000313" key="8">
    <source>
        <dbReference type="EMBL" id="BAL96019.1"/>
    </source>
</evidence>
<evidence type="ECO:0000259" key="7">
    <source>
        <dbReference type="PROSITE" id="PS50885"/>
    </source>
</evidence>
<comment type="similarity">
    <text evidence="3">Belongs to the methyl-accepting chemotaxis (MCP) protein family.</text>
</comment>
<name>I0HSN2_RUBGI</name>
<evidence type="ECO:0000313" key="9">
    <source>
        <dbReference type="Proteomes" id="UP000007883"/>
    </source>
</evidence>
<evidence type="ECO:0000256" key="2">
    <source>
        <dbReference type="ARBA" id="ARBA00022481"/>
    </source>
</evidence>
<evidence type="ECO:0000256" key="5">
    <source>
        <dbReference type="SAM" id="MobiDB-lite"/>
    </source>
</evidence>
<dbReference type="SMART" id="SM00283">
    <property type="entry name" value="MA"/>
    <property type="match status" value="1"/>
</dbReference>
<dbReference type="Gene3D" id="1.10.287.950">
    <property type="entry name" value="Methyl-accepting chemotaxis protein"/>
    <property type="match status" value="1"/>
</dbReference>
<protein>
    <submittedName>
        <fullName evidence="8">Methyl-accepting chemotaxis sensory transducer</fullName>
    </submittedName>
</protein>
<dbReference type="InterPro" id="IPR003660">
    <property type="entry name" value="HAMP_dom"/>
</dbReference>
<gene>
    <name evidence="8" type="primary">mcp</name>
    <name evidence="8" type="ordered locus">RGE_26800</name>
</gene>
<dbReference type="Pfam" id="PF00672">
    <property type="entry name" value="HAMP"/>
    <property type="match status" value="1"/>
</dbReference>
<keyword evidence="4" id="KW-0807">Transducer</keyword>
<organism evidence="8 9">
    <name type="scientific">Rubrivivax gelatinosus (strain NBRC 100245 / IL144)</name>
    <dbReference type="NCBI Taxonomy" id="983917"/>
    <lineage>
        <taxon>Bacteria</taxon>
        <taxon>Pseudomonadati</taxon>
        <taxon>Pseudomonadota</taxon>
        <taxon>Betaproteobacteria</taxon>
        <taxon>Burkholderiales</taxon>
        <taxon>Sphaerotilaceae</taxon>
        <taxon>Rubrivivax</taxon>
    </lineage>
</organism>
<dbReference type="GO" id="GO:0007165">
    <property type="term" value="P:signal transduction"/>
    <property type="evidence" value="ECO:0007669"/>
    <property type="project" value="UniProtKB-KW"/>
</dbReference>
<comment type="subcellular location">
    <subcellularLocation>
        <location evidence="1">Membrane</location>
    </subcellularLocation>
</comment>
<dbReference type="GO" id="GO:0005886">
    <property type="term" value="C:plasma membrane"/>
    <property type="evidence" value="ECO:0007669"/>
    <property type="project" value="TreeGrafter"/>
</dbReference>
<evidence type="ECO:0000256" key="3">
    <source>
        <dbReference type="ARBA" id="ARBA00029447"/>
    </source>
</evidence>
<dbReference type="PROSITE" id="PS50885">
    <property type="entry name" value="HAMP"/>
    <property type="match status" value="1"/>
</dbReference>
<feature type="region of interest" description="Disordered" evidence="5">
    <location>
        <begin position="549"/>
        <end position="583"/>
    </location>
</feature>
<proteinExistence type="inferred from homology"/>
<dbReference type="PANTHER" id="PTHR43531">
    <property type="entry name" value="PROTEIN ICFG"/>
    <property type="match status" value="1"/>
</dbReference>
<dbReference type="SMART" id="SM00304">
    <property type="entry name" value="HAMP"/>
    <property type="match status" value="1"/>
</dbReference>
<dbReference type="RefSeq" id="WP_014428881.1">
    <property type="nucleotide sequence ID" value="NC_017075.1"/>
</dbReference>
<dbReference type="FunFam" id="1.10.287.950:FF:000001">
    <property type="entry name" value="Methyl-accepting chemotaxis sensory transducer"/>
    <property type="match status" value="1"/>
</dbReference>
<dbReference type="GO" id="GO:0006935">
    <property type="term" value="P:chemotaxis"/>
    <property type="evidence" value="ECO:0007669"/>
    <property type="project" value="TreeGrafter"/>
</dbReference>
<dbReference type="InterPro" id="IPR024478">
    <property type="entry name" value="HlyB_4HB_MCP"/>
</dbReference>
<dbReference type="EMBL" id="AP012320">
    <property type="protein sequence ID" value="BAL96019.1"/>
    <property type="molecule type" value="Genomic_DNA"/>
</dbReference>
<dbReference type="KEGG" id="rge:RGE_26800"/>
<dbReference type="InterPro" id="IPR004089">
    <property type="entry name" value="MCPsignal_dom"/>
</dbReference>
<dbReference type="eggNOG" id="COG0840">
    <property type="taxonomic scope" value="Bacteria"/>
</dbReference>